<name>A0AAV5WV28_9BILA</name>
<feature type="non-terminal residue" evidence="2">
    <location>
        <position position="1"/>
    </location>
</feature>
<feature type="compositionally biased region" description="Polar residues" evidence="1">
    <location>
        <begin position="381"/>
        <end position="393"/>
    </location>
</feature>
<feature type="region of interest" description="Disordered" evidence="1">
    <location>
        <begin position="235"/>
        <end position="294"/>
    </location>
</feature>
<feature type="compositionally biased region" description="Polar residues" evidence="1">
    <location>
        <begin position="333"/>
        <end position="358"/>
    </location>
</feature>
<feature type="region of interest" description="Disordered" evidence="1">
    <location>
        <begin position="310"/>
        <end position="463"/>
    </location>
</feature>
<feature type="region of interest" description="Disordered" evidence="1">
    <location>
        <begin position="120"/>
        <end position="173"/>
    </location>
</feature>
<feature type="region of interest" description="Disordered" evidence="1">
    <location>
        <begin position="185"/>
        <end position="223"/>
    </location>
</feature>
<organism evidence="2 3">
    <name type="scientific">Pristionchus fissidentatus</name>
    <dbReference type="NCBI Taxonomy" id="1538716"/>
    <lineage>
        <taxon>Eukaryota</taxon>
        <taxon>Metazoa</taxon>
        <taxon>Ecdysozoa</taxon>
        <taxon>Nematoda</taxon>
        <taxon>Chromadorea</taxon>
        <taxon>Rhabditida</taxon>
        <taxon>Rhabditina</taxon>
        <taxon>Diplogasteromorpha</taxon>
        <taxon>Diplogasteroidea</taxon>
        <taxon>Neodiplogasteridae</taxon>
        <taxon>Pristionchus</taxon>
    </lineage>
</organism>
<sequence length="612" mass="65857">KTARYSPYDNVKTARETRSPAQSLKSARQSPYGLPTARQLTDRSPIMKTARYSPYDSVKTARETRSPAASLKTANGSPYAPRSAAENVNTAVAGGGRSPFQAFSPQAYQHHSLYLTPKMNYGDDAEGRSPSRDYNNNDGDIRTARSVIPRDVTTSPLHPTMTARDVTSGRSPMRTARREEGYGALPNSTVTCLSGRTPGRSSNQPTARSPMMYTSRAPSASPMHTARMDAGAMLTAHTQQSPSAYSSASGRLPSNLMTAQGSRSPHVDTESPSNLKTAREQRPASKSPVSSASQRRAQELLMNTMPTHLSQEDSFSEQSQFTYRKTPNGGLAQKNTHSSGLITGQQRTPTKGEQTQADPTLYYSARQTTPARTLRPGGAQRTPTRVNTTPLKQRQSEVPKCSLRSGCKATHEPRQIPSVVEDSPSTRSAVAAPKTPERSVRTARGLSLTRPMPTPPSAPYADMRTPRTAQLTTSPASSLLNKSPALSSCVRTAMSPDALSNSAVSNADVNTARRVLSDPSRPPLTRSNWMQSGVAAPAADDATAGQTVAAASNPRVIMRANQADGKIQVEVLLSFKLNTTGTIRVRGEMVPQLNPRTVAVNGQQIWSDANRL</sequence>
<reference evidence="2" key="1">
    <citation type="submission" date="2023-10" db="EMBL/GenBank/DDBJ databases">
        <title>Genome assembly of Pristionchus species.</title>
        <authorList>
            <person name="Yoshida K."/>
            <person name="Sommer R.J."/>
        </authorList>
    </citation>
    <scope>NUCLEOTIDE SEQUENCE</scope>
    <source>
        <strain evidence="2">RS5133</strain>
    </source>
</reference>
<keyword evidence="3" id="KW-1185">Reference proteome</keyword>
<feature type="compositionally biased region" description="Polar residues" evidence="1">
    <location>
        <begin position="236"/>
        <end position="249"/>
    </location>
</feature>
<dbReference type="AlphaFoldDB" id="A0AAV5WV28"/>
<gene>
    <name evidence="2" type="ORF">PFISCL1PPCAC_25375</name>
</gene>
<feature type="compositionally biased region" description="Polar residues" evidence="1">
    <location>
        <begin position="186"/>
        <end position="207"/>
    </location>
</feature>
<feature type="compositionally biased region" description="Low complexity" evidence="1">
    <location>
        <begin position="312"/>
        <end position="321"/>
    </location>
</feature>
<feature type="region of interest" description="Disordered" evidence="1">
    <location>
        <begin position="1"/>
        <end position="82"/>
    </location>
</feature>
<evidence type="ECO:0000313" key="2">
    <source>
        <dbReference type="EMBL" id="GMT34078.1"/>
    </source>
</evidence>
<dbReference type="EMBL" id="BTSY01000006">
    <property type="protein sequence ID" value="GMT34078.1"/>
    <property type="molecule type" value="Genomic_DNA"/>
</dbReference>
<protein>
    <submittedName>
        <fullName evidence="2">Uncharacterized protein</fullName>
    </submittedName>
</protein>
<feature type="compositionally biased region" description="Polar residues" evidence="1">
    <location>
        <begin position="19"/>
        <end position="29"/>
    </location>
</feature>
<evidence type="ECO:0000256" key="1">
    <source>
        <dbReference type="SAM" id="MobiDB-lite"/>
    </source>
</evidence>
<proteinExistence type="predicted"/>
<comment type="caution">
    <text evidence="2">The sequence shown here is derived from an EMBL/GenBank/DDBJ whole genome shotgun (WGS) entry which is preliminary data.</text>
</comment>
<accession>A0AAV5WV28</accession>
<evidence type="ECO:0000313" key="3">
    <source>
        <dbReference type="Proteomes" id="UP001432322"/>
    </source>
</evidence>
<dbReference type="Proteomes" id="UP001432322">
    <property type="component" value="Unassembled WGS sequence"/>
</dbReference>